<sequence length="627" mass="70215">MFRRKKQKQTLRQREYSLDDGIPAVQDLFIPDGLEEEKDYLYLGPSRYCRIFAISKWPRDVYVGWLDEIFSVGNVDLAVHVRPVPDRKVVNDLTGKVVSAQSQWIVEKNRGSIMRLPELENIIRDLETIREAIQCNRDRMFNVTVLIAVHGTNEEDLNARCDRVEDILARRATEVRALTFRQVEALKSILPAGNLCVHGRGTFRNLTLGGTATVLPVSSAVLSHPTGVFLGFTTANSPVFFDPFIGPPWLPNQHITVFGYPGSGKSVTLKVLCGRISLVGVRVIIFDLEGEYREALKNLYDGEIIPVVAGVPAGMNPLEMEVERDPETKKEYININDKVADVRALVATIVRGFANRPLEPEEIAVLEEAVRELYAERGITSDPASLYEPGGKKLPEGGFAIGGVRKRMPMLSDLHAKLQEKPATEKLCLILKPFLRGNSLGMFDCETSKDLTAPVVVFDLSRIRDDFTKLYAMFVVLTWAWHKFALRHTGKKMVVIDEAWMFVKWPDSAQFLETLARRGRKHDTGLVIASQYVEEFLAREEGRTVINGCATNILLGQNPTVVDQVVEVFKLPKGMGERLQTFTDGRCIIKTGGKNLQEMGGNIAEMQVSVLPYEMPFVRTGGKGEPQ</sequence>
<dbReference type="Proteomes" id="UP000271256">
    <property type="component" value="Unassembled WGS sequence"/>
</dbReference>
<keyword evidence="3" id="KW-1185">Reference proteome</keyword>
<dbReference type="OrthoDB" id="9804380at2"/>
<dbReference type="InterPro" id="IPR051162">
    <property type="entry name" value="T4SS_component"/>
</dbReference>
<dbReference type="Pfam" id="PF12846">
    <property type="entry name" value="AAA_10"/>
    <property type="match status" value="1"/>
</dbReference>
<evidence type="ECO:0000259" key="1">
    <source>
        <dbReference type="SMART" id="SM00382"/>
    </source>
</evidence>
<comment type="caution">
    <text evidence="2">The sequence shown here is derived from an EMBL/GenBank/DDBJ whole genome shotgun (WGS) entry which is preliminary data.</text>
</comment>
<protein>
    <submittedName>
        <fullName evidence="2">DUF87 domain-containing protein</fullName>
    </submittedName>
</protein>
<dbReference type="InterPro" id="IPR027417">
    <property type="entry name" value="P-loop_NTPase"/>
</dbReference>
<dbReference type="AlphaFoldDB" id="A0A494WYJ0"/>
<name>A0A494WYJ0_9FIRM</name>
<reference evidence="2 3" key="1">
    <citation type="submission" date="2018-10" db="EMBL/GenBank/DDBJ databases">
        <authorList>
            <person name="Grouzdev D.S."/>
            <person name="Krutkina M.S."/>
            <person name="Tourova T.P."/>
            <person name="Nazina T.N."/>
        </authorList>
    </citation>
    <scope>NUCLEOTIDE SEQUENCE [LARGE SCALE GENOMIC DNA]</scope>
    <source>
        <strain evidence="2 3">435</strain>
    </source>
</reference>
<dbReference type="InterPro" id="IPR002789">
    <property type="entry name" value="HerA_central"/>
</dbReference>
<dbReference type="CDD" id="cd01127">
    <property type="entry name" value="TrwB_TraG_TraD_VirD4"/>
    <property type="match status" value="1"/>
</dbReference>
<dbReference type="SMART" id="SM00382">
    <property type="entry name" value="AAA"/>
    <property type="match status" value="1"/>
</dbReference>
<accession>A0A494WYJ0</accession>
<dbReference type="Gene3D" id="3.40.50.300">
    <property type="entry name" value="P-loop containing nucleotide triphosphate hydrolases"/>
    <property type="match status" value="1"/>
</dbReference>
<dbReference type="PANTHER" id="PTHR30121">
    <property type="entry name" value="UNCHARACTERIZED PROTEIN YJGR-RELATED"/>
    <property type="match status" value="1"/>
</dbReference>
<feature type="domain" description="AAA+ ATPase" evidence="1">
    <location>
        <begin position="251"/>
        <end position="560"/>
    </location>
</feature>
<dbReference type="Pfam" id="PF01935">
    <property type="entry name" value="DUF87"/>
    <property type="match status" value="1"/>
</dbReference>
<dbReference type="InterPro" id="IPR003593">
    <property type="entry name" value="AAA+_ATPase"/>
</dbReference>
<dbReference type="PANTHER" id="PTHR30121:SF6">
    <property type="entry name" value="SLR6007 PROTEIN"/>
    <property type="match status" value="1"/>
</dbReference>
<dbReference type="EMBL" id="RBWE01000001">
    <property type="protein sequence ID" value="RKO65690.1"/>
    <property type="molecule type" value="Genomic_DNA"/>
</dbReference>
<evidence type="ECO:0000313" key="3">
    <source>
        <dbReference type="Proteomes" id="UP000271256"/>
    </source>
</evidence>
<organism evidence="2 3">
    <name type="scientific">Desulfofundulus salinus</name>
    <dbReference type="NCBI Taxonomy" id="2419843"/>
    <lineage>
        <taxon>Bacteria</taxon>
        <taxon>Bacillati</taxon>
        <taxon>Bacillota</taxon>
        <taxon>Clostridia</taxon>
        <taxon>Eubacteriales</taxon>
        <taxon>Peptococcaceae</taxon>
        <taxon>Desulfofundulus</taxon>
    </lineage>
</organism>
<proteinExistence type="predicted"/>
<gene>
    <name evidence="2" type="ORF">D7024_01040</name>
</gene>
<evidence type="ECO:0000313" key="2">
    <source>
        <dbReference type="EMBL" id="RKO65690.1"/>
    </source>
</evidence>
<dbReference type="Gene3D" id="1.10.8.730">
    <property type="match status" value="1"/>
</dbReference>
<dbReference type="SUPFAM" id="SSF52540">
    <property type="entry name" value="P-loop containing nucleoside triphosphate hydrolases"/>
    <property type="match status" value="1"/>
</dbReference>
<dbReference type="RefSeq" id="WP_121450162.1">
    <property type="nucleotide sequence ID" value="NZ_RBWE01000001.1"/>
</dbReference>